<proteinExistence type="predicted"/>
<sequence length="217" mass="25351">MTDLQDRPNRTSNSLMSPVDDEVSSRLFTSVVAIVEDRRQLSAALQEYKQQVEDDQQLIEALKEERKHAQVMLEKKEDEIEAGRRLAAEKQLKYDQLLDDYNQLRANDAREYELLQQQIKESRLNYAKLEADYTRFRAESTKNVQKLESDIRNGVVQYQQLVEKYNKLRDENARLVAHIAKFTEQMSSFRLHDVSTQPQFDPVPIHPTVEPGEPSDK</sequence>
<evidence type="ECO:0000313" key="4">
    <source>
        <dbReference type="Proteomes" id="UP001164803"/>
    </source>
</evidence>
<keyword evidence="1" id="KW-0175">Coiled coil</keyword>
<dbReference type="RefSeq" id="WP_268044371.1">
    <property type="nucleotide sequence ID" value="NZ_CP104064.1"/>
</dbReference>
<name>A0ABY6Z296_9BACL</name>
<feature type="coiled-coil region" evidence="1">
    <location>
        <begin position="31"/>
        <end position="185"/>
    </location>
</feature>
<feature type="region of interest" description="Disordered" evidence="2">
    <location>
        <begin position="195"/>
        <end position="217"/>
    </location>
</feature>
<evidence type="ECO:0000313" key="3">
    <source>
        <dbReference type="EMBL" id="WAH36962.1"/>
    </source>
</evidence>
<organism evidence="3 4">
    <name type="scientific">Alicyclobacillus dauci</name>
    <dbReference type="NCBI Taxonomy" id="1475485"/>
    <lineage>
        <taxon>Bacteria</taxon>
        <taxon>Bacillati</taxon>
        <taxon>Bacillota</taxon>
        <taxon>Bacilli</taxon>
        <taxon>Bacillales</taxon>
        <taxon>Alicyclobacillaceae</taxon>
        <taxon>Alicyclobacillus</taxon>
    </lineage>
</organism>
<evidence type="ECO:0000256" key="2">
    <source>
        <dbReference type="SAM" id="MobiDB-lite"/>
    </source>
</evidence>
<evidence type="ECO:0000256" key="1">
    <source>
        <dbReference type="SAM" id="Coils"/>
    </source>
</evidence>
<dbReference type="EMBL" id="CP104064">
    <property type="protein sequence ID" value="WAH36962.1"/>
    <property type="molecule type" value="Genomic_DNA"/>
</dbReference>
<dbReference type="Proteomes" id="UP001164803">
    <property type="component" value="Chromosome"/>
</dbReference>
<protein>
    <submittedName>
        <fullName evidence="3">Uncharacterized protein</fullName>
    </submittedName>
</protein>
<keyword evidence="4" id="KW-1185">Reference proteome</keyword>
<gene>
    <name evidence="3" type="ORF">NZD86_22850</name>
</gene>
<accession>A0ABY6Z296</accession>
<reference evidence="3" key="1">
    <citation type="submission" date="2022-08" db="EMBL/GenBank/DDBJ databases">
        <title>Alicyclobacillus dauci DSM2870, complete genome.</title>
        <authorList>
            <person name="Wang Q."/>
            <person name="Cai R."/>
            <person name="Wang Z."/>
        </authorList>
    </citation>
    <scope>NUCLEOTIDE SEQUENCE</scope>
    <source>
        <strain evidence="3">DSM 28700</strain>
    </source>
</reference>